<name>A0A4Y2B1B2_ARAVE</name>
<protein>
    <submittedName>
        <fullName evidence="1">Uncharacterized protein</fullName>
    </submittedName>
</protein>
<accession>A0A4Y2B1B2</accession>
<dbReference type="PANTHER" id="PTHR47326">
    <property type="entry name" value="TRANSPOSABLE ELEMENT TC3 TRANSPOSASE-LIKE PROTEIN"/>
    <property type="match status" value="1"/>
</dbReference>
<reference evidence="1 2" key="1">
    <citation type="journal article" date="2019" name="Sci. Rep.">
        <title>Orb-weaving spider Araneus ventricosus genome elucidates the spidroin gene catalogue.</title>
        <authorList>
            <person name="Kono N."/>
            <person name="Nakamura H."/>
            <person name="Ohtoshi R."/>
            <person name="Moran D.A.P."/>
            <person name="Shinohara A."/>
            <person name="Yoshida Y."/>
            <person name="Fujiwara M."/>
            <person name="Mori M."/>
            <person name="Tomita M."/>
            <person name="Arakawa K."/>
        </authorList>
    </citation>
    <scope>NUCLEOTIDE SEQUENCE [LARGE SCALE GENOMIC DNA]</scope>
</reference>
<proteinExistence type="predicted"/>
<dbReference type="EMBL" id="BGPR01000045">
    <property type="protein sequence ID" value="GBL85873.1"/>
    <property type="molecule type" value="Genomic_DNA"/>
</dbReference>
<dbReference type="Gene3D" id="3.30.420.10">
    <property type="entry name" value="Ribonuclease H-like superfamily/Ribonuclease H"/>
    <property type="match status" value="1"/>
</dbReference>
<organism evidence="1 2">
    <name type="scientific">Araneus ventricosus</name>
    <name type="common">Orbweaver spider</name>
    <name type="synonym">Epeira ventricosa</name>
    <dbReference type="NCBI Taxonomy" id="182803"/>
    <lineage>
        <taxon>Eukaryota</taxon>
        <taxon>Metazoa</taxon>
        <taxon>Ecdysozoa</taxon>
        <taxon>Arthropoda</taxon>
        <taxon>Chelicerata</taxon>
        <taxon>Arachnida</taxon>
        <taxon>Araneae</taxon>
        <taxon>Araneomorphae</taxon>
        <taxon>Entelegynae</taxon>
        <taxon>Araneoidea</taxon>
        <taxon>Araneidae</taxon>
        <taxon>Araneus</taxon>
    </lineage>
</organism>
<gene>
    <name evidence="1" type="ORF">AVEN_63196_1</name>
</gene>
<evidence type="ECO:0000313" key="2">
    <source>
        <dbReference type="Proteomes" id="UP000499080"/>
    </source>
</evidence>
<sequence>MMGSHPFQPRRLVTFKRNLSTAWIGRGHLVRWPDRSPDLSCLDFCYWGQMKAKVYGTPIDSDENLASRIFVAEMMVQYTP</sequence>
<dbReference type="PANTHER" id="PTHR47326:SF1">
    <property type="entry name" value="HTH PSQ-TYPE DOMAIN-CONTAINING PROTEIN"/>
    <property type="match status" value="1"/>
</dbReference>
<keyword evidence="2" id="KW-1185">Reference proteome</keyword>
<evidence type="ECO:0000313" key="1">
    <source>
        <dbReference type="EMBL" id="GBL85873.1"/>
    </source>
</evidence>
<dbReference type="AlphaFoldDB" id="A0A4Y2B1B2"/>
<dbReference type="GO" id="GO:0003676">
    <property type="term" value="F:nucleic acid binding"/>
    <property type="evidence" value="ECO:0007669"/>
    <property type="project" value="InterPro"/>
</dbReference>
<comment type="caution">
    <text evidence="1">The sequence shown here is derived from an EMBL/GenBank/DDBJ whole genome shotgun (WGS) entry which is preliminary data.</text>
</comment>
<dbReference type="Proteomes" id="UP000499080">
    <property type="component" value="Unassembled WGS sequence"/>
</dbReference>
<dbReference type="InterPro" id="IPR036397">
    <property type="entry name" value="RNaseH_sf"/>
</dbReference>